<dbReference type="InterPro" id="IPR032466">
    <property type="entry name" value="Metal_Hydrolase"/>
</dbReference>
<dbReference type="PANTHER" id="PTHR22642:SF2">
    <property type="entry name" value="PROTEIN LONG AFTER FAR-RED 3"/>
    <property type="match status" value="1"/>
</dbReference>
<dbReference type="EMBL" id="CP084389">
    <property type="protein sequence ID" value="UZX29556.1"/>
    <property type="molecule type" value="Genomic_DNA"/>
</dbReference>
<gene>
    <name evidence="2" type="ORF">LDX53_08280</name>
</gene>
<dbReference type="Pfam" id="PF07969">
    <property type="entry name" value="Amidohydro_3"/>
    <property type="match status" value="1"/>
</dbReference>
<organism evidence="2 3">
    <name type="scientific">Lactobacillus helsingborgensis</name>
    <dbReference type="NCBI Taxonomy" id="1218494"/>
    <lineage>
        <taxon>Bacteria</taxon>
        <taxon>Bacillati</taxon>
        <taxon>Bacillota</taxon>
        <taxon>Bacilli</taxon>
        <taxon>Lactobacillales</taxon>
        <taxon>Lactobacillaceae</taxon>
        <taxon>Lactobacillus</taxon>
    </lineage>
</organism>
<dbReference type="SUPFAM" id="SSF51338">
    <property type="entry name" value="Composite domain of metallo-dependent hydrolases"/>
    <property type="match status" value="1"/>
</dbReference>
<dbReference type="AlphaFoldDB" id="A0AA47B3P5"/>
<dbReference type="Gene3D" id="3.10.310.70">
    <property type="match status" value="1"/>
</dbReference>
<dbReference type="Proteomes" id="UP001164557">
    <property type="component" value="Chromosome"/>
</dbReference>
<accession>A0AA47B3P5</accession>
<dbReference type="SUPFAM" id="SSF51556">
    <property type="entry name" value="Metallo-dependent hydrolases"/>
    <property type="match status" value="1"/>
</dbReference>
<feature type="domain" description="Amidohydrolase 3" evidence="1">
    <location>
        <begin position="55"/>
        <end position="539"/>
    </location>
</feature>
<dbReference type="InterPro" id="IPR011059">
    <property type="entry name" value="Metal-dep_hydrolase_composite"/>
</dbReference>
<evidence type="ECO:0000259" key="1">
    <source>
        <dbReference type="Pfam" id="PF07969"/>
    </source>
</evidence>
<dbReference type="InterPro" id="IPR033932">
    <property type="entry name" value="YtcJ-like"/>
</dbReference>
<keyword evidence="3" id="KW-1185">Reference proteome</keyword>
<reference evidence="2" key="1">
    <citation type="submission" date="2021-09" db="EMBL/GenBank/DDBJ databases">
        <title>Lactobacillus species from Apis mellifera, Switzerland.</title>
        <authorList>
            <person name="Pfister J."/>
            <person name="Brown A."/>
            <person name="Neumann P."/>
            <person name="Collaud A."/>
            <person name="Retschnig G."/>
            <person name="Perreten V."/>
        </authorList>
    </citation>
    <scope>NUCLEOTIDE SEQUENCE</scope>
    <source>
        <strain evidence="2">IBH002</strain>
    </source>
</reference>
<dbReference type="CDD" id="cd01300">
    <property type="entry name" value="YtcJ_like"/>
    <property type="match status" value="1"/>
</dbReference>
<protein>
    <submittedName>
        <fullName evidence="2">Amidohydrolase</fullName>
    </submittedName>
</protein>
<name>A0AA47B3P5_9LACO</name>
<dbReference type="RefSeq" id="WP_052727790.1">
    <property type="nucleotide sequence ID" value="NZ_CP084389.1"/>
</dbReference>
<evidence type="ECO:0000313" key="3">
    <source>
        <dbReference type="Proteomes" id="UP001164557"/>
    </source>
</evidence>
<dbReference type="PANTHER" id="PTHR22642">
    <property type="entry name" value="IMIDAZOLONEPROPIONASE"/>
    <property type="match status" value="1"/>
</dbReference>
<proteinExistence type="predicted"/>
<dbReference type="Gene3D" id="2.30.40.10">
    <property type="entry name" value="Urease, subunit C, domain 1"/>
    <property type="match status" value="1"/>
</dbReference>
<dbReference type="InterPro" id="IPR013108">
    <property type="entry name" value="Amidohydro_3"/>
</dbReference>
<dbReference type="GO" id="GO:0016810">
    <property type="term" value="F:hydrolase activity, acting on carbon-nitrogen (but not peptide) bonds"/>
    <property type="evidence" value="ECO:0007669"/>
    <property type="project" value="InterPro"/>
</dbReference>
<evidence type="ECO:0000313" key="2">
    <source>
        <dbReference type="EMBL" id="UZX29556.1"/>
    </source>
</evidence>
<dbReference type="Gene3D" id="3.20.20.140">
    <property type="entry name" value="Metal-dependent hydrolases"/>
    <property type="match status" value="1"/>
</dbReference>
<sequence>MEADYVLTGKIFTAAQKHKYVEAVAVKDGKFVYVGSKDGAKSYIGPKTEYIVNNNGLFIPGMTDSHMHFSSGATEGMYKIQLAGGKSVDDYTKIIKKYVAEHPDRDYYMGTGWENAIIAERPDKSWIDAACSDKPVLLQSVDGHSYIVNSKALENAGIGKGYVSKEKGEFVLDPKTKEPTGLVREWAMGDILKTVPDYTVEEIKKAVLWLQDRLLSMGLTSIYEPILRDETRAQQALEELDIEGKLKLKVVSGFHIRPEHDSPDKLDDFAAIRDAYHGKHYKCNNLKFVVDGVVESATAYFFDDYVHKPGYRGNFNCTQEQLNNMMRRAKEKGFQVHCHVIGDAAIDAALTGIEYAQAKKPKKDWRPTLTHLQVIRESDIARMAKDKVIAACDPAWFFKDPIYFDALEVKYLGLERASREYKLKSFWDQGVLVSAATDFPVTNPDPMETIEVGVTRCAPGDKSEKTVLDPTERVSVEQMLTSYTINGAFQNFREKETGSIEVGKAADMVLLDQDLFTINPHDIHNTKPIFTMIDGKMVYSRGKK</sequence>